<protein>
    <submittedName>
        <fullName evidence="2">Uncharacterized protein</fullName>
    </submittedName>
</protein>
<dbReference type="InterPro" id="IPR004252">
    <property type="entry name" value="Probable_transposase_24"/>
</dbReference>
<proteinExistence type="predicted"/>
<sequence>STNVSNVPTSSKIRKSRGKFKGLETFKKIRAYNNAKLPVQIDMEFRRPFGENADGLVGEIARLVTLCASFDVPYWRDVPEDRKNKIYEKLLVNIYSCMSDFDILLELYSHLIIYISKCVQDKFELKVGDEICNDIHIQKIIYEIAGRRYRDVRCTLCHHYQSYATDEARLQNPPEDINANEWAWLVNYFGSSKFKAMSERNKVNRSKQVISHVTGRRSFKQVSWTERNEEGEEPAAHELWRLTHQKKDGSWGSEQSREVYETVKDKLEELASQSCDSPVASTPKEVLSSVVGQRSGHVRGRSCGPRPPSKSVATAATIAGLQSQVKDKEERMIQMEEIISKQREDLDKIQEKLDRQHEEMSSQLNE</sequence>
<gene>
    <name evidence="2" type="ORF">Taro_022145</name>
</gene>
<feature type="non-terminal residue" evidence="2">
    <location>
        <position position="1"/>
    </location>
</feature>
<feature type="non-terminal residue" evidence="2">
    <location>
        <position position="366"/>
    </location>
</feature>
<feature type="region of interest" description="Disordered" evidence="1">
    <location>
        <begin position="274"/>
        <end position="311"/>
    </location>
</feature>
<feature type="region of interest" description="Disordered" evidence="1">
    <location>
        <begin position="339"/>
        <end position="366"/>
    </location>
</feature>
<dbReference type="AlphaFoldDB" id="A0A843V128"/>
<name>A0A843V128_COLES</name>
<dbReference type="PANTHER" id="PTHR33144:SF50">
    <property type="entry name" value="OS03G0714750 PROTEIN"/>
    <property type="match status" value="1"/>
</dbReference>
<dbReference type="EMBL" id="NMUH01001160">
    <property type="protein sequence ID" value="MQL89575.1"/>
    <property type="molecule type" value="Genomic_DNA"/>
</dbReference>
<dbReference type="OrthoDB" id="696112at2759"/>
<evidence type="ECO:0000256" key="1">
    <source>
        <dbReference type="SAM" id="MobiDB-lite"/>
    </source>
</evidence>
<evidence type="ECO:0000313" key="2">
    <source>
        <dbReference type="EMBL" id="MQL89575.1"/>
    </source>
</evidence>
<dbReference type="Pfam" id="PF03004">
    <property type="entry name" value="Transposase_24"/>
    <property type="match status" value="1"/>
</dbReference>
<accession>A0A843V128</accession>
<feature type="compositionally biased region" description="Basic and acidic residues" evidence="1">
    <location>
        <begin position="339"/>
        <end position="360"/>
    </location>
</feature>
<dbReference type="Proteomes" id="UP000652761">
    <property type="component" value="Unassembled WGS sequence"/>
</dbReference>
<reference evidence="2" key="1">
    <citation type="submission" date="2017-07" db="EMBL/GenBank/DDBJ databases">
        <title>Taro Niue Genome Assembly and Annotation.</title>
        <authorList>
            <person name="Atibalentja N."/>
            <person name="Keating K."/>
            <person name="Fields C.J."/>
        </authorList>
    </citation>
    <scope>NUCLEOTIDE SEQUENCE</scope>
    <source>
        <strain evidence="2">Niue_2</strain>
        <tissue evidence="2">Leaf</tissue>
    </source>
</reference>
<evidence type="ECO:0000313" key="3">
    <source>
        <dbReference type="Proteomes" id="UP000652761"/>
    </source>
</evidence>
<dbReference type="PANTHER" id="PTHR33144">
    <property type="entry name" value="OS10G0409366 PROTEIN-RELATED"/>
    <property type="match status" value="1"/>
</dbReference>
<comment type="caution">
    <text evidence="2">The sequence shown here is derived from an EMBL/GenBank/DDBJ whole genome shotgun (WGS) entry which is preliminary data.</text>
</comment>
<organism evidence="2 3">
    <name type="scientific">Colocasia esculenta</name>
    <name type="common">Wild taro</name>
    <name type="synonym">Arum esculentum</name>
    <dbReference type="NCBI Taxonomy" id="4460"/>
    <lineage>
        <taxon>Eukaryota</taxon>
        <taxon>Viridiplantae</taxon>
        <taxon>Streptophyta</taxon>
        <taxon>Embryophyta</taxon>
        <taxon>Tracheophyta</taxon>
        <taxon>Spermatophyta</taxon>
        <taxon>Magnoliopsida</taxon>
        <taxon>Liliopsida</taxon>
        <taxon>Araceae</taxon>
        <taxon>Aroideae</taxon>
        <taxon>Colocasieae</taxon>
        <taxon>Colocasia</taxon>
    </lineage>
</organism>
<keyword evidence="3" id="KW-1185">Reference proteome</keyword>